<sequence>MRDICIHAYTYEPESPAMVIATFKRIIYIRLFRAVRNTRISPIGMYLAYKGTGLGDVKMFENMSISDFVAV</sequence>
<protein>
    <submittedName>
        <fullName evidence="1">Uncharacterized protein</fullName>
    </submittedName>
</protein>
<comment type="caution">
    <text evidence="1">The sequence shown here is derived from an EMBL/GenBank/DDBJ whole genome shotgun (WGS) entry which is preliminary data.</text>
</comment>
<reference evidence="1" key="2">
    <citation type="submission" date="2021-08" db="EMBL/GenBank/DDBJ databases">
        <authorList>
            <person name="Gostincar C."/>
            <person name="Sun X."/>
            <person name="Song Z."/>
            <person name="Gunde-Cimerman N."/>
        </authorList>
    </citation>
    <scope>NUCLEOTIDE SEQUENCE</scope>
    <source>
        <strain evidence="1">EXF-9911</strain>
    </source>
</reference>
<dbReference type="OrthoDB" id="3877219at2759"/>
<evidence type="ECO:0000313" key="1">
    <source>
        <dbReference type="EMBL" id="KAG9682072.1"/>
    </source>
</evidence>
<gene>
    <name evidence="1" type="ORF">KCU76_g14056</name>
</gene>
<dbReference type="EMBL" id="JAHFXF010000823">
    <property type="protein sequence ID" value="KAG9682072.1"/>
    <property type="molecule type" value="Genomic_DNA"/>
</dbReference>
<evidence type="ECO:0000313" key="2">
    <source>
        <dbReference type="Proteomes" id="UP000779574"/>
    </source>
</evidence>
<feature type="non-terminal residue" evidence="1">
    <location>
        <position position="71"/>
    </location>
</feature>
<name>A0A9P8E6E9_AURME</name>
<dbReference type="AlphaFoldDB" id="A0A9P8E6E9"/>
<organism evidence="1 2">
    <name type="scientific">Aureobasidium melanogenum</name>
    <name type="common">Aureobasidium pullulans var. melanogenum</name>
    <dbReference type="NCBI Taxonomy" id="46634"/>
    <lineage>
        <taxon>Eukaryota</taxon>
        <taxon>Fungi</taxon>
        <taxon>Dikarya</taxon>
        <taxon>Ascomycota</taxon>
        <taxon>Pezizomycotina</taxon>
        <taxon>Dothideomycetes</taxon>
        <taxon>Dothideomycetidae</taxon>
        <taxon>Dothideales</taxon>
        <taxon>Saccotheciaceae</taxon>
        <taxon>Aureobasidium</taxon>
    </lineage>
</organism>
<dbReference type="Proteomes" id="UP000779574">
    <property type="component" value="Unassembled WGS sequence"/>
</dbReference>
<reference evidence="1" key="1">
    <citation type="journal article" date="2021" name="J Fungi (Basel)">
        <title>Virulence traits and population genomics of the black yeast Aureobasidium melanogenum.</title>
        <authorList>
            <person name="Cernosa A."/>
            <person name="Sun X."/>
            <person name="Gostincar C."/>
            <person name="Fang C."/>
            <person name="Gunde-Cimerman N."/>
            <person name="Song Z."/>
        </authorList>
    </citation>
    <scope>NUCLEOTIDE SEQUENCE</scope>
    <source>
        <strain evidence="1">EXF-9911</strain>
    </source>
</reference>
<proteinExistence type="predicted"/>
<accession>A0A9P8E6E9</accession>